<feature type="region of interest" description="Disordered" evidence="1">
    <location>
        <begin position="231"/>
        <end position="278"/>
    </location>
</feature>
<organism evidence="3 4">
    <name type="scientific">Acorus calamus</name>
    <name type="common">Sweet flag</name>
    <dbReference type="NCBI Taxonomy" id="4465"/>
    <lineage>
        <taxon>Eukaryota</taxon>
        <taxon>Viridiplantae</taxon>
        <taxon>Streptophyta</taxon>
        <taxon>Embryophyta</taxon>
        <taxon>Tracheophyta</taxon>
        <taxon>Spermatophyta</taxon>
        <taxon>Magnoliopsida</taxon>
        <taxon>Liliopsida</taxon>
        <taxon>Acoraceae</taxon>
        <taxon>Acorus</taxon>
    </lineage>
</organism>
<dbReference type="Pfam" id="PF14365">
    <property type="entry name" value="Neprosin_AP"/>
    <property type="match status" value="1"/>
</dbReference>
<dbReference type="PANTHER" id="PTHR31589">
    <property type="entry name" value="PROTEIN, PUTATIVE (DUF239)-RELATED-RELATED"/>
    <property type="match status" value="1"/>
</dbReference>
<dbReference type="InterPro" id="IPR053168">
    <property type="entry name" value="Glutamic_endopeptidase"/>
</dbReference>
<name>A0AAV9CBH1_ACOCL</name>
<keyword evidence="4" id="KW-1185">Reference proteome</keyword>
<gene>
    <name evidence="3" type="ORF">QJS10_CPB20g00470</name>
</gene>
<dbReference type="Pfam" id="PF14111">
    <property type="entry name" value="DUF4283"/>
    <property type="match status" value="1"/>
</dbReference>
<dbReference type="InterPro" id="IPR004314">
    <property type="entry name" value="Neprosin"/>
</dbReference>
<evidence type="ECO:0000256" key="1">
    <source>
        <dbReference type="SAM" id="MobiDB-lite"/>
    </source>
</evidence>
<dbReference type="PROSITE" id="PS52045">
    <property type="entry name" value="NEPROSIN_PEP_CD"/>
    <property type="match status" value="1"/>
</dbReference>
<sequence>MANTIKTIKNLKGCMTFLINRIKMIKSVDGDVIDCVNILKQPTFDHPLLQNHTIQGVTRPQIDSEVTKGHEADGYVNTGCYNLKCPGFVQVNHAIALGGTVTPISVFDGPQYKMTVSIFKDANTGNWWLQVEDDAIGYWPSSLVPGIADGAEMVQYGGEIFDVATEVGTAVAHTTTEMGSGHFPSEGERKASAGIADSDLSTHEDGAAVVPADGAPPSSVAVQLGVTTNVSSSDVSVPGPSSATGISIPPSSKGILPTPPVTNKEKEPTKVPKSGPILASRPKQNRVNVYSPEVNVVSKDWASLFTSSVTKQHHIGMQFFPPKKDYSQKFAVLEEEEIKEAEAAWGFILVGYVWGKRPVYTPFLQFIKKLWKSKGEIKLTLQGNGFFMVTFYLEEDLIHVLEGGPWSMDNRPFVIQKWNRNTLNGV</sequence>
<feature type="compositionally biased region" description="Low complexity" evidence="1">
    <location>
        <begin position="231"/>
        <end position="242"/>
    </location>
</feature>
<dbReference type="InterPro" id="IPR025558">
    <property type="entry name" value="DUF4283"/>
</dbReference>
<dbReference type="InterPro" id="IPR025521">
    <property type="entry name" value="Neprosin_propep"/>
</dbReference>
<reference evidence="3" key="2">
    <citation type="submission" date="2023-06" db="EMBL/GenBank/DDBJ databases">
        <authorList>
            <person name="Ma L."/>
            <person name="Liu K.-W."/>
            <person name="Li Z."/>
            <person name="Hsiao Y.-Y."/>
            <person name="Qi Y."/>
            <person name="Fu T."/>
            <person name="Tang G."/>
            <person name="Zhang D."/>
            <person name="Sun W.-H."/>
            <person name="Liu D.-K."/>
            <person name="Li Y."/>
            <person name="Chen G.-Z."/>
            <person name="Liu X.-D."/>
            <person name="Liao X.-Y."/>
            <person name="Jiang Y.-T."/>
            <person name="Yu X."/>
            <person name="Hao Y."/>
            <person name="Huang J."/>
            <person name="Zhao X.-W."/>
            <person name="Ke S."/>
            <person name="Chen Y.-Y."/>
            <person name="Wu W.-L."/>
            <person name="Hsu J.-L."/>
            <person name="Lin Y.-F."/>
            <person name="Huang M.-D."/>
            <person name="Li C.-Y."/>
            <person name="Huang L."/>
            <person name="Wang Z.-W."/>
            <person name="Zhao X."/>
            <person name="Zhong W.-Y."/>
            <person name="Peng D.-H."/>
            <person name="Ahmad S."/>
            <person name="Lan S."/>
            <person name="Zhang J.-S."/>
            <person name="Tsai W.-C."/>
            <person name="Van De Peer Y."/>
            <person name="Liu Z.-J."/>
        </authorList>
    </citation>
    <scope>NUCLEOTIDE SEQUENCE</scope>
    <source>
        <strain evidence="3">CP</strain>
        <tissue evidence="3">Leaves</tissue>
    </source>
</reference>
<evidence type="ECO:0000259" key="2">
    <source>
        <dbReference type="PROSITE" id="PS52045"/>
    </source>
</evidence>
<dbReference type="PANTHER" id="PTHR31589:SF223">
    <property type="entry name" value="PROTEIN, PUTATIVE (DUF239)-RELATED"/>
    <property type="match status" value="1"/>
</dbReference>
<comment type="caution">
    <text evidence="3">The sequence shown here is derived from an EMBL/GenBank/DDBJ whole genome shotgun (WGS) entry which is preliminary data.</text>
</comment>
<evidence type="ECO:0000313" key="3">
    <source>
        <dbReference type="EMBL" id="KAK1285924.1"/>
    </source>
</evidence>
<dbReference type="AlphaFoldDB" id="A0AAV9CBH1"/>
<reference evidence="3" key="1">
    <citation type="journal article" date="2023" name="Nat. Commun.">
        <title>Diploid and tetraploid genomes of Acorus and the evolution of monocots.</title>
        <authorList>
            <person name="Ma L."/>
            <person name="Liu K.W."/>
            <person name="Li Z."/>
            <person name="Hsiao Y.Y."/>
            <person name="Qi Y."/>
            <person name="Fu T."/>
            <person name="Tang G.D."/>
            <person name="Zhang D."/>
            <person name="Sun W.H."/>
            <person name="Liu D.K."/>
            <person name="Li Y."/>
            <person name="Chen G.Z."/>
            <person name="Liu X.D."/>
            <person name="Liao X.Y."/>
            <person name="Jiang Y.T."/>
            <person name="Yu X."/>
            <person name="Hao Y."/>
            <person name="Huang J."/>
            <person name="Zhao X.W."/>
            <person name="Ke S."/>
            <person name="Chen Y.Y."/>
            <person name="Wu W.L."/>
            <person name="Hsu J.L."/>
            <person name="Lin Y.F."/>
            <person name="Huang M.D."/>
            <person name="Li C.Y."/>
            <person name="Huang L."/>
            <person name="Wang Z.W."/>
            <person name="Zhao X."/>
            <person name="Zhong W.Y."/>
            <person name="Peng D.H."/>
            <person name="Ahmad S."/>
            <person name="Lan S."/>
            <person name="Zhang J.S."/>
            <person name="Tsai W.C."/>
            <person name="Van de Peer Y."/>
            <person name="Liu Z.J."/>
        </authorList>
    </citation>
    <scope>NUCLEOTIDE SEQUENCE</scope>
    <source>
        <strain evidence="3">CP</strain>
    </source>
</reference>
<feature type="domain" description="Neprosin PEP catalytic" evidence="2">
    <location>
        <begin position="1"/>
        <end position="244"/>
    </location>
</feature>
<dbReference type="Pfam" id="PF03080">
    <property type="entry name" value="Neprosin"/>
    <property type="match status" value="1"/>
</dbReference>
<dbReference type="EMBL" id="JAUJYO010000020">
    <property type="protein sequence ID" value="KAK1285924.1"/>
    <property type="molecule type" value="Genomic_DNA"/>
</dbReference>
<evidence type="ECO:0000313" key="4">
    <source>
        <dbReference type="Proteomes" id="UP001180020"/>
    </source>
</evidence>
<protein>
    <recommendedName>
        <fullName evidence="2">Neprosin PEP catalytic domain-containing protein</fullName>
    </recommendedName>
</protein>
<accession>A0AAV9CBH1</accession>
<proteinExistence type="predicted"/>
<dbReference type="Proteomes" id="UP001180020">
    <property type="component" value="Unassembled WGS sequence"/>
</dbReference>